<evidence type="ECO:0000259" key="3">
    <source>
        <dbReference type="PROSITE" id="PS51144"/>
    </source>
</evidence>
<evidence type="ECO:0000313" key="4">
    <source>
        <dbReference type="EMBL" id="PNI20727.1"/>
    </source>
</evidence>
<keyword evidence="2" id="KW-0732">Signal</keyword>
<organism evidence="4 5">
    <name type="scientific">Pan troglodytes</name>
    <name type="common">Chimpanzee</name>
    <dbReference type="NCBI Taxonomy" id="9598"/>
    <lineage>
        <taxon>Eukaryota</taxon>
        <taxon>Metazoa</taxon>
        <taxon>Chordata</taxon>
        <taxon>Craniata</taxon>
        <taxon>Vertebrata</taxon>
        <taxon>Euteleostomi</taxon>
        <taxon>Mammalia</taxon>
        <taxon>Eutheria</taxon>
        <taxon>Euarchontoglires</taxon>
        <taxon>Primates</taxon>
        <taxon>Haplorrhini</taxon>
        <taxon>Catarrhini</taxon>
        <taxon>Hominidae</taxon>
        <taxon>Pan</taxon>
    </lineage>
</organism>
<feature type="signal peptide" evidence="2">
    <location>
        <begin position="1"/>
        <end position="19"/>
    </location>
</feature>
<dbReference type="PROSITE" id="PS51144">
    <property type="entry name" value="ALPHA_CA_2"/>
    <property type="match status" value="1"/>
</dbReference>
<feature type="domain" description="Alpha-carbonic anhydrase" evidence="3">
    <location>
        <begin position="21"/>
        <end position="106"/>
    </location>
</feature>
<dbReference type="InterPro" id="IPR001148">
    <property type="entry name" value="CA_dom"/>
</dbReference>
<dbReference type="InterPro" id="IPR036398">
    <property type="entry name" value="CA_dom_sf"/>
</dbReference>
<evidence type="ECO:0000256" key="1">
    <source>
        <dbReference type="SAM" id="MobiDB-lite"/>
    </source>
</evidence>
<accession>A0A2J8JD74</accession>
<gene>
    <name evidence="4" type="ORF">CK820_G0048527</name>
</gene>
<dbReference type="AlphaFoldDB" id="A0A2J8JD74"/>
<sequence length="106" mass="11599">MRMLLALLALSAARPSASAESHWCYEVQAESSNYPCLVPVKWGGNCQKDRQSPINIVTTKAKVDKKLGRFFFSGYDKKQTWTVQNNGHSGWNPGERGLPATGGGTV</sequence>
<evidence type="ECO:0000256" key="2">
    <source>
        <dbReference type="SAM" id="SignalP"/>
    </source>
</evidence>
<reference evidence="4 5" key="1">
    <citation type="submission" date="2017-12" db="EMBL/GenBank/DDBJ databases">
        <title>High-resolution comparative analysis of great ape genomes.</title>
        <authorList>
            <person name="Pollen A."/>
            <person name="Hastie A."/>
            <person name="Hormozdiari F."/>
            <person name="Dougherty M."/>
            <person name="Liu R."/>
            <person name="Chaisson M."/>
            <person name="Hoppe E."/>
            <person name="Hill C."/>
            <person name="Pang A."/>
            <person name="Hillier L."/>
            <person name="Baker C."/>
            <person name="Armstrong J."/>
            <person name="Shendure J."/>
            <person name="Paten B."/>
            <person name="Wilson R."/>
            <person name="Chao H."/>
            <person name="Schneider V."/>
            <person name="Ventura M."/>
            <person name="Kronenberg Z."/>
            <person name="Murali S."/>
            <person name="Gordon D."/>
            <person name="Cantsilieris S."/>
            <person name="Munson K."/>
            <person name="Nelson B."/>
            <person name="Raja A."/>
            <person name="Underwood J."/>
            <person name="Diekhans M."/>
            <person name="Fiddes I."/>
            <person name="Haussler D."/>
            <person name="Eichler E."/>
        </authorList>
    </citation>
    <scope>NUCLEOTIDE SEQUENCE [LARGE SCALE GENOMIC DNA]</scope>
    <source>
        <strain evidence="4">Yerkes chimp pedigree #C0471</strain>
    </source>
</reference>
<comment type="caution">
    <text evidence="4">The sequence shown here is derived from an EMBL/GenBank/DDBJ whole genome shotgun (WGS) entry which is preliminary data.</text>
</comment>
<protein>
    <submittedName>
        <fullName evidence="4">CA4 isoform 1</fullName>
    </submittedName>
</protein>
<dbReference type="SMR" id="A0A2J8JD74"/>
<feature type="chain" id="PRO_5014317264" evidence="2">
    <location>
        <begin position="20"/>
        <end position="106"/>
    </location>
</feature>
<dbReference type="EMBL" id="NBAG03000473">
    <property type="protein sequence ID" value="PNI20727.1"/>
    <property type="molecule type" value="Genomic_DNA"/>
</dbReference>
<name>A0A2J8JD74_PANTR</name>
<feature type="region of interest" description="Disordered" evidence="1">
    <location>
        <begin position="84"/>
        <end position="106"/>
    </location>
</feature>
<dbReference type="Proteomes" id="UP000236370">
    <property type="component" value="Unassembled WGS sequence"/>
</dbReference>
<dbReference type="SUPFAM" id="SSF51069">
    <property type="entry name" value="Carbonic anhydrase"/>
    <property type="match status" value="1"/>
</dbReference>
<evidence type="ECO:0000313" key="5">
    <source>
        <dbReference type="Proteomes" id="UP000236370"/>
    </source>
</evidence>
<proteinExistence type="predicted"/>
<dbReference type="Gene3D" id="3.10.200.10">
    <property type="entry name" value="Alpha carbonic anhydrase"/>
    <property type="match status" value="1"/>
</dbReference>
<dbReference type="Pfam" id="PF00194">
    <property type="entry name" value="Carb_anhydrase"/>
    <property type="match status" value="1"/>
</dbReference>